<dbReference type="GO" id="GO:0006260">
    <property type="term" value="P:DNA replication"/>
    <property type="evidence" value="ECO:0007669"/>
    <property type="project" value="InterPro"/>
</dbReference>
<dbReference type="SMART" id="SM00481">
    <property type="entry name" value="POLIIIAc"/>
    <property type="match status" value="1"/>
</dbReference>
<feature type="domain" description="Polymerase/histidinol phosphatase N-terminal" evidence="2">
    <location>
        <begin position="182"/>
        <end position="254"/>
    </location>
</feature>
<evidence type="ECO:0000313" key="3">
    <source>
        <dbReference type="EMBL" id="KYL05235.1"/>
    </source>
</evidence>
<dbReference type="PANTHER" id="PTHR32294">
    <property type="entry name" value="DNA POLYMERASE III SUBUNIT ALPHA"/>
    <property type="match status" value="1"/>
</dbReference>
<dbReference type="Proteomes" id="UP000075816">
    <property type="component" value="Unassembled WGS sequence"/>
</dbReference>
<dbReference type="InterPro" id="IPR011708">
    <property type="entry name" value="DNA_pol3_alpha_NTPase_dom"/>
</dbReference>
<evidence type="ECO:0000259" key="2">
    <source>
        <dbReference type="SMART" id="SM00481"/>
    </source>
</evidence>
<organism evidence="3 4">
    <name type="scientific">Fusobacterium necrophorum subsp. funduliforme</name>
    <dbReference type="NCBI Taxonomy" id="143387"/>
    <lineage>
        <taxon>Bacteria</taxon>
        <taxon>Fusobacteriati</taxon>
        <taxon>Fusobacteriota</taxon>
        <taxon>Fusobacteriia</taxon>
        <taxon>Fusobacteriales</taxon>
        <taxon>Fusobacteriaceae</taxon>
        <taxon>Fusobacterium</taxon>
    </lineage>
</organism>
<dbReference type="RefSeq" id="WP_062680719.1">
    <property type="nucleotide sequence ID" value="NZ_LVEA01000001.1"/>
</dbReference>
<protein>
    <recommendedName>
        <fullName evidence="2">Polymerase/histidinol phosphatase N-terminal domain-containing protein</fullName>
    </recommendedName>
</protein>
<reference evidence="3 4" key="1">
    <citation type="submission" date="2016-03" db="EMBL/GenBank/DDBJ databases">
        <title>Comparative genomics of human isolates of Fusobacterium necrophorum.</title>
        <authorList>
            <person name="Jensen A."/>
            <person name="Bank S."/>
            <person name="Andersen P.S."/>
            <person name="Kristensen L.H."/>
            <person name="Prag J."/>
        </authorList>
    </citation>
    <scope>NUCLEOTIDE SEQUENCE [LARGE SCALE GENOMIC DNA]</scope>
    <source>
        <strain evidence="3 4">LS_1264</strain>
    </source>
</reference>
<evidence type="ECO:0000313" key="4">
    <source>
        <dbReference type="Proteomes" id="UP000075816"/>
    </source>
</evidence>
<dbReference type="Pfam" id="PF07733">
    <property type="entry name" value="DNA_pol3_alpha"/>
    <property type="match status" value="1"/>
</dbReference>
<proteinExistence type="predicted"/>
<dbReference type="Pfam" id="PF02811">
    <property type="entry name" value="PHP"/>
    <property type="match status" value="1"/>
</dbReference>
<sequence>MLAVINDVQLIVNQEKLTVELRVRNKDTLKKLEDNIDIIKNKYKKYKFYISLLKEKVEFENLEISDIEKLSKHLGQKLKLILQLKEVQEIQKNNKYIYKMKFFFLNKRKSLKAVFFSPTIQTFFENGIYIVSGKLDEGDPKFIKKNELKLGKTVDYQLKIDNIAEYEFQEKEIEKIYQIPRAELHCHTMFSKNDAFNTPEDYLKALKQNKCHSIAITDHGAVFAFIPFRNKLIDFLKENPEKKVILGSEMYAVQFHEENQRFQNEILALEEKKAAFINENNENEIEQLNIQLSEARKQRDTYKRFSNRKTISEEEKLEALEKYEEEVNNINVINEQIKELKALSKNHESEIIVIEKQIEKLKTDIGNTGNMDRDHINVLIKAKDEIIDYRGEPLTINPGVVQLYKIITQSYQEFFSSPTDKDKKFFGKRPVIPYHILFEPDIRKHFIITSACAIGRHMKYALEDQWEKFRKWIKNLDAVEIHPSWNNSYMVEEASISQITKIEDVYALHRKIYKICKEENIPCIIVSDAHINDKEDRIIRSNFKQGYFGLLERKYGSKKEDDKRDVGDMDFAIERQPFIMSYDDVLEDYQKQGFTLEEIQEMHENSNKLAEQCSNLRDITLLPDKLFLPDFPNLNAQEELPKKVWEFAIKKWSKDGTKEGIDQKIRERIEYELELTAEAGYEVLYMLARESVMQSNRLGYIVGSRGSVGSMLISMCLGVSELSPLQAHYLCPTCKHIEWVEVDGETGLDLPDKECPHCHETMYGDGVETESHNFVGWISRDENGKIKKTKIPD</sequence>
<name>A0A162J6Q3_9FUSO</name>
<dbReference type="InterPro" id="IPR003141">
    <property type="entry name" value="Pol/His_phosphatase_N"/>
</dbReference>
<dbReference type="GO" id="GO:0008408">
    <property type="term" value="F:3'-5' exonuclease activity"/>
    <property type="evidence" value="ECO:0007669"/>
    <property type="project" value="InterPro"/>
</dbReference>
<dbReference type="InterPro" id="IPR004013">
    <property type="entry name" value="PHP_dom"/>
</dbReference>
<dbReference type="SUPFAM" id="SSF89550">
    <property type="entry name" value="PHP domain-like"/>
    <property type="match status" value="1"/>
</dbReference>
<feature type="coiled-coil region" evidence="1">
    <location>
        <begin position="252"/>
        <end position="364"/>
    </location>
</feature>
<gene>
    <name evidence="3" type="ORF">A2J07_00435</name>
</gene>
<evidence type="ECO:0000256" key="1">
    <source>
        <dbReference type="SAM" id="Coils"/>
    </source>
</evidence>
<dbReference type="InterPro" id="IPR004805">
    <property type="entry name" value="DnaE2/DnaE/PolC"/>
</dbReference>
<dbReference type="InterPro" id="IPR016195">
    <property type="entry name" value="Pol/histidinol_Pase-like"/>
</dbReference>
<dbReference type="AlphaFoldDB" id="A0A162J6Q3"/>
<accession>A0A162J6Q3</accession>
<keyword evidence="1" id="KW-0175">Coiled coil</keyword>
<dbReference type="EMBL" id="LVEA01000001">
    <property type="protein sequence ID" value="KYL05235.1"/>
    <property type="molecule type" value="Genomic_DNA"/>
</dbReference>
<comment type="caution">
    <text evidence="3">The sequence shown here is derived from an EMBL/GenBank/DDBJ whole genome shotgun (WGS) entry which is preliminary data.</text>
</comment>
<dbReference type="Gene3D" id="3.20.20.140">
    <property type="entry name" value="Metal-dependent hydrolases"/>
    <property type="match status" value="2"/>
</dbReference>
<dbReference type="PANTHER" id="PTHR32294:SF5">
    <property type="entry name" value="DNA POLYMERASE III POLC-TYPE"/>
    <property type="match status" value="1"/>
</dbReference>